<name>A0A7M5TZY0_9CNID</name>
<evidence type="ECO:0000256" key="4">
    <source>
        <dbReference type="ARBA" id="ARBA00022989"/>
    </source>
</evidence>
<keyword evidence="4" id="KW-1133">Transmembrane helix</keyword>
<dbReference type="Pfam" id="PF00090">
    <property type="entry name" value="TSP_1"/>
    <property type="match status" value="5"/>
</dbReference>
<dbReference type="SMART" id="SM00209">
    <property type="entry name" value="TSP1"/>
    <property type="match status" value="5"/>
</dbReference>
<dbReference type="InterPro" id="IPR036383">
    <property type="entry name" value="TSP1_rpt_sf"/>
</dbReference>
<dbReference type="FunFam" id="2.20.100.10:FF:000007">
    <property type="entry name" value="Thrombospondin 1"/>
    <property type="match status" value="2"/>
</dbReference>
<evidence type="ECO:0000256" key="2">
    <source>
        <dbReference type="ARBA" id="ARBA00022692"/>
    </source>
</evidence>
<keyword evidence="4" id="KW-0472">Membrane</keyword>
<dbReference type="Gene3D" id="2.20.100.10">
    <property type="entry name" value="Thrombospondin type-1 (TSP1) repeat"/>
    <property type="match status" value="5"/>
</dbReference>
<accession>A0A7M5TZY0</accession>
<dbReference type="InterPro" id="IPR000884">
    <property type="entry name" value="TSP1_rpt"/>
</dbReference>
<evidence type="ECO:0000256" key="1">
    <source>
        <dbReference type="ARBA" id="ARBA00004167"/>
    </source>
</evidence>
<evidence type="ECO:0008006" key="8">
    <source>
        <dbReference type="Google" id="ProtNLM"/>
    </source>
</evidence>
<dbReference type="FunFam" id="2.20.100.10:FF:000001">
    <property type="entry name" value="semaphorin-5A isoform X1"/>
    <property type="match status" value="3"/>
</dbReference>
<evidence type="ECO:0000313" key="7">
    <source>
        <dbReference type="Proteomes" id="UP000594262"/>
    </source>
</evidence>
<evidence type="ECO:0000256" key="3">
    <source>
        <dbReference type="ARBA" id="ARBA00022737"/>
    </source>
</evidence>
<keyword evidence="5" id="KW-1015">Disulfide bond</keyword>
<dbReference type="PANTHER" id="PTHR22906">
    <property type="entry name" value="PROPERDIN"/>
    <property type="match status" value="1"/>
</dbReference>
<protein>
    <recommendedName>
        <fullName evidence="8">Hemicentin-1</fullName>
    </recommendedName>
</protein>
<evidence type="ECO:0000313" key="6">
    <source>
        <dbReference type="EnsemblMetazoa" id="CLYHEMP004217.7"/>
    </source>
</evidence>
<comment type="subcellular location">
    <subcellularLocation>
        <location evidence="1">Membrane</location>
        <topology evidence="1">Single-pass membrane protein</topology>
    </subcellularLocation>
</comment>
<dbReference type="PROSITE" id="PS50092">
    <property type="entry name" value="TSP1"/>
    <property type="match status" value="5"/>
</dbReference>
<keyword evidence="7" id="KW-1185">Reference proteome</keyword>
<dbReference type="InterPro" id="IPR052065">
    <property type="entry name" value="Compl_asym_regulator"/>
</dbReference>
<dbReference type="PANTHER" id="PTHR22906:SF21">
    <property type="entry name" value="SEMA DOMAIN-CONTAINING PROTEIN"/>
    <property type="match status" value="1"/>
</dbReference>
<proteinExistence type="predicted"/>
<organism evidence="6 7">
    <name type="scientific">Clytia hemisphaerica</name>
    <dbReference type="NCBI Taxonomy" id="252671"/>
    <lineage>
        <taxon>Eukaryota</taxon>
        <taxon>Metazoa</taxon>
        <taxon>Cnidaria</taxon>
        <taxon>Hydrozoa</taxon>
        <taxon>Hydroidolina</taxon>
        <taxon>Leptothecata</taxon>
        <taxon>Obeliida</taxon>
        <taxon>Clytiidae</taxon>
        <taxon>Clytia</taxon>
    </lineage>
</organism>
<dbReference type="Proteomes" id="UP000594262">
    <property type="component" value="Unplaced"/>
</dbReference>
<dbReference type="EnsemblMetazoa" id="CLYHEMT004217.7">
    <property type="protein sequence ID" value="CLYHEMP004217.7"/>
    <property type="gene ID" value="CLYHEMG004217"/>
</dbReference>
<dbReference type="PRINTS" id="PR01705">
    <property type="entry name" value="TSP1REPEAT"/>
</dbReference>
<keyword evidence="3" id="KW-0677">Repeat</keyword>
<evidence type="ECO:0000256" key="5">
    <source>
        <dbReference type="ARBA" id="ARBA00023157"/>
    </source>
</evidence>
<dbReference type="AlphaFoldDB" id="A0A7M5TZY0"/>
<keyword evidence="2" id="KW-0812">Transmembrane</keyword>
<dbReference type="SUPFAM" id="SSF82895">
    <property type="entry name" value="TSP-1 type 1 repeat"/>
    <property type="match status" value="5"/>
</dbReference>
<dbReference type="OrthoDB" id="5917978at2759"/>
<sequence>VKFIPNMMFQIIAVKLLLLTNILKFAELALIIQDLTDGTAIDHSLSDDDSVQISISSPIYLQNSDGSTSPKTSFRISSNGAVFPGDFSDAGSYTLTTFPDGSFCAYYDDIDMTDCINPCSTKSLRNVGTKTLNILKDHFGIEAIPGSVLVVTYTDITHHGRTDVNTFQIILCSDSNGGSYYIPSYEKLESEAEFVRAYLPTHTISFPAPAQNLLCQSNVAYPGTYVVGLNTATKHYYIPPGTSIPMNCKNCGGTYTLPYDTATCNAEPSCPVTNVLPSGSYTKNCLFLNAKCQADGQITATLCPINGGFTDWTSWAGCNADCGPTNTGLTETRSRTCTNPAPDYFGNTCVGDLSESSACNMDPCPVDGVWTNWANWATCSLPCGTGSQSRTRTCTDPAPEHGGNPCSGDGTESQNCNTSPCPIDGVWTNWANWATCSLPCGTGSQSRTRTCTNPTPEHGGNPCSGDGTELQDCNTFPCPIDGDWTNWANWATCSLPCGTGSQSRTRTCTNPTPEHGGNPCSGDGTESQNCNTFPCPIHGEWGQWSNWTDCDKPCGVGFQNRSRVCDDPAPAHGGDDCVGTLTSQRQICNVHYCPEMCDEFFKMCDCIDVPVIYDMSILTTNSSFYGINDTAVNSSLDTISTWDAEAVKLTCKNAQCSETSLQSAITQIEADVNTLQSFIDDVSSSIKLTRKVISCKANVWGRRGELFEHYQILFKRKVIVRQVYQDLEIKKKIFEKEKLRCADRSWLRQVLEGATRQFFE</sequence>
<dbReference type="GO" id="GO:0016020">
    <property type="term" value="C:membrane"/>
    <property type="evidence" value="ECO:0007669"/>
    <property type="project" value="UniProtKB-SubCell"/>
</dbReference>
<reference evidence="6" key="1">
    <citation type="submission" date="2021-01" db="UniProtKB">
        <authorList>
            <consortium name="EnsemblMetazoa"/>
        </authorList>
    </citation>
    <scope>IDENTIFICATION</scope>
</reference>